<protein>
    <submittedName>
        <fullName evidence="1">Uncharacterized protein</fullName>
    </submittedName>
</protein>
<evidence type="ECO:0000313" key="2">
    <source>
        <dbReference type="Proteomes" id="UP000048926"/>
    </source>
</evidence>
<dbReference type="RefSeq" id="WP_055661718.1">
    <property type="nucleotide sequence ID" value="NZ_CXST01000018.1"/>
</dbReference>
<proteinExistence type="predicted"/>
<keyword evidence="2" id="KW-1185">Reference proteome</keyword>
<evidence type="ECO:0000313" key="1">
    <source>
        <dbReference type="EMBL" id="CTQ47724.1"/>
    </source>
</evidence>
<dbReference type="EMBL" id="CXST01000018">
    <property type="protein sequence ID" value="CTQ47724.1"/>
    <property type="molecule type" value="Genomic_DNA"/>
</dbReference>
<accession>A0A0M6YDD5</accession>
<name>A0A0M6YDD5_9HYPH</name>
<gene>
    <name evidence="1" type="ORF">LAL4801_06193</name>
</gene>
<dbReference type="AlphaFoldDB" id="A0A0M6YDD5"/>
<organism evidence="1 2">
    <name type="scientific">Roseibium aggregatum</name>
    <dbReference type="NCBI Taxonomy" id="187304"/>
    <lineage>
        <taxon>Bacteria</taxon>
        <taxon>Pseudomonadati</taxon>
        <taxon>Pseudomonadota</taxon>
        <taxon>Alphaproteobacteria</taxon>
        <taxon>Hyphomicrobiales</taxon>
        <taxon>Stappiaceae</taxon>
        <taxon>Roseibium</taxon>
    </lineage>
</organism>
<reference evidence="2" key="1">
    <citation type="submission" date="2015-07" db="EMBL/GenBank/DDBJ databases">
        <authorList>
            <person name="Rodrigo-Torres Lidia"/>
            <person name="Arahal R.David."/>
        </authorList>
    </citation>
    <scope>NUCLEOTIDE SEQUENCE [LARGE SCALE GENOMIC DNA]</scope>
    <source>
        <strain evidence="2">CECT 4801</strain>
    </source>
</reference>
<dbReference type="Proteomes" id="UP000048926">
    <property type="component" value="Unassembled WGS sequence"/>
</dbReference>
<sequence length="180" mass="20436">MTDKSTGIEWDLEKFGYTAERINDVSKMAKSRGMTLKFEHTLTALNVLLMDRSGKLFFDWSLSDECSGVDHGCFVLNLLHRLSDYREAFIRTATFDDLRDNFGTDSAHVARSISVRFLRELLDEKGYLLSETEIRALIDECDDEIYGREIRAMAETLEHCLARAGAKPDQSPQHHGLGAN</sequence>